<reference evidence="8 9" key="1">
    <citation type="submission" date="2012-04" db="EMBL/GenBank/DDBJ databases">
        <authorList>
            <person name="Harkins D.M."/>
            <person name="Madupu R."/>
            <person name="Durkin A.S."/>
            <person name="Torralba M."/>
            <person name="Methe B."/>
            <person name="Sutton G.G."/>
            <person name="Nelson K.E."/>
        </authorList>
    </citation>
    <scope>NUCLEOTIDE SEQUENCE [LARGE SCALE GENOMIC DNA]</scope>
    <source>
        <strain evidence="8 9">F0449</strain>
    </source>
</reference>
<name>I2NRI4_STRPA</name>
<dbReference type="Pfam" id="PF00746">
    <property type="entry name" value="Gram_pos_anchor"/>
    <property type="match status" value="1"/>
</dbReference>
<evidence type="ECO:0000256" key="5">
    <source>
        <dbReference type="SAM" id="Coils"/>
    </source>
</evidence>
<evidence type="ECO:0000256" key="2">
    <source>
        <dbReference type="ARBA" id="ARBA00022525"/>
    </source>
</evidence>
<feature type="coiled-coil region" evidence="5">
    <location>
        <begin position="52"/>
        <end position="218"/>
    </location>
</feature>
<feature type="chain" id="PRO_5003663152" evidence="6">
    <location>
        <begin position="26"/>
        <end position="821"/>
    </location>
</feature>
<evidence type="ECO:0000256" key="6">
    <source>
        <dbReference type="SAM" id="SignalP"/>
    </source>
</evidence>
<dbReference type="InterPro" id="IPR044522">
    <property type="entry name" value="TSO1-like"/>
</dbReference>
<keyword evidence="5" id="KW-0175">Coiled coil</keyword>
<keyword evidence="4" id="KW-0572">Peptidoglycan-anchor</keyword>
<accession>I2NRI4</accession>
<feature type="domain" description="Gram-positive cocci surface proteins LPxTG" evidence="7">
    <location>
        <begin position="789"/>
        <end position="821"/>
    </location>
</feature>
<evidence type="ECO:0000256" key="3">
    <source>
        <dbReference type="ARBA" id="ARBA00022729"/>
    </source>
</evidence>
<dbReference type="AlphaFoldDB" id="I2NRI4"/>
<evidence type="ECO:0000256" key="1">
    <source>
        <dbReference type="ARBA" id="ARBA00022512"/>
    </source>
</evidence>
<dbReference type="RefSeq" id="WP_003015039.1">
    <property type="nucleotide sequence ID" value="NZ_AJMV01000030.1"/>
</dbReference>
<proteinExistence type="predicted"/>
<evidence type="ECO:0000259" key="7">
    <source>
        <dbReference type="PROSITE" id="PS50847"/>
    </source>
</evidence>
<sequence length="821" mass="91356">MKYKQILVGLGAVAVVASFINQANADEVTDSNVKKSETIQNTKIEAPSEADVKKAENELNKANSEVKANQEVVDKAKQAQETALENEKSAENTVKKVQEVADKATPSDIKNAQANVDKKQGAVSEAEKTLNNAKKVDQKAQEAVNTQQKNVDDAIKQVAKEKEDVSNAQEKVKEAEDAFDSASLVKAQKEVKELETKKAVAEEKVNTLTNQVGEANKELTALKVSGSEKRSTLEKELKNAGPEFLTEVVTHELDRKETPDFESKTPALTSDKMVARDGKTYYIAANEDVDFNGEKTEVIEVKSKEDFEKPHVIDYKKVSEEVRNYLIELRKINGIDIPVPEVTDKALKYAKARSDEMIEKDELSHATKLKKEDFGLRGSTENASAGTLPYEDTVSEKELAYNLILRYFNDYSNASSYGSETPNEANPMNYGHRIPLLAASGTGIAVGSSFDEKSKYGNYGTLQFVTDDPSFPVYPTVEGSYTSTYNLAKAENKDSDMSHSEFYFNGKRVKFLPKTTFVYVWKEITHPKNPEFEKAKKVLDTFNAKQTKDEATVAQKLATLNTEYNAAKNTLDKDKVELKVANDRLADLKKDNEEKVKTLNLAQSELSKQEAELVNAQSNLTKQEAEMKRLKGIKVNALKLVKEAENVLTTTKNELNKAQQYVFDLQNAPKILEEAKKRLSEAKQKLAIAQKNYDEAIEKLNSAKAHQEKAQKEYATVSEAYGKYMKAKQEKELQEKLKHEYKEIVPKVLSPVVVTDKKGSIIAYKTAVTPSLMATKRIGKVYDAKSTILPQTGDKTTPSLVIAGMLVATGLGFVKLKRKEN</sequence>
<dbReference type="EMBL" id="AJMV01000030">
    <property type="protein sequence ID" value="EIG28445.1"/>
    <property type="molecule type" value="Genomic_DNA"/>
</dbReference>
<dbReference type="SUPFAM" id="SSF57997">
    <property type="entry name" value="Tropomyosin"/>
    <property type="match status" value="1"/>
</dbReference>
<dbReference type="NCBIfam" id="TIGR01167">
    <property type="entry name" value="LPXTG_anchor"/>
    <property type="match status" value="1"/>
</dbReference>
<dbReference type="PROSITE" id="PS50847">
    <property type="entry name" value="GRAM_POS_ANCHORING"/>
    <property type="match status" value="1"/>
</dbReference>
<dbReference type="PANTHER" id="PTHR46159">
    <property type="entry name" value="PROTEIN TESMIN/TSO1-LIKE CXC 2"/>
    <property type="match status" value="1"/>
</dbReference>
<gene>
    <name evidence="8" type="ORF">HMPREF9971_1802</name>
</gene>
<keyword evidence="2" id="KW-0964">Secreted</keyword>
<protein>
    <submittedName>
        <fullName evidence="8">Gram positive anchor</fullName>
    </submittedName>
</protein>
<organism evidence="8 9">
    <name type="scientific">Streptococcus parasanguinis F0449</name>
    <dbReference type="NCBI Taxonomy" id="1095733"/>
    <lineage>
        <taxon>Bacteria</taxon>
        <taxon>Bacillati</taxon>
        <taxon>Bacillota</taxon>
        <taxon>Bacilli</taxon>
        <taxon>Lactobacillales</taxon>
        <taxon>Streptococcaceae</taxon>
        <taxon>Streptococcus</taxon>
    </lineage>
</organism>
<keyword evidence="1" id="KW-0134">Cell wall</keyword>
<feature type="coiled-coil region" evidence="5">
    <location>
        <begin position="557"/>
        <end position="713"/>
    </location>
</feature>
<dbReference type="GO" id="GO:0003700">
    <property type="term" value="F:DNA-binding transcription factor activity"/>
    <property type="evidence" value="ECO:0007669"/>
    <property type="project" value="InterPro"/>
</dbReference>
<dbReference type="PANTHER" id="PTHR46159:SF2">
    <property type="entry name" value="OS05G0509400 PROTEIN"/>
    <property type="match status" value="1"/>
</dbReference>
<dbReference type="Proteomes" id="UP000003357">
    <property type="component" value="Unassembled WGS sequence"/>
</dbReference>
<evidence type="ECO:0000313" key="8">
    <source>
        <dbReference type="EMBL" id="EIG28445.1"/>
    </source>
</evidence>
<keyword evidence="3 6" id="KW-0732">Signal</keyword>
<evidence type="ECO:0000256" key="4">
    <source>
        <dbReference type="ARBA" id="ARBA00023088"/>
    </source>
</evidence>
<feature type="signal peptide" evidence="6">
    <location>
        <begin position="1"/>
        <end position="25"/>
    </location>
</feature>
<comment type="caution">
    <text evidence="8">The sequence shown here is derived from an EMBL/GenBank/DDBJ whole genome shotgun (WGS) entry which is preliminary data.</text>
</comment>
<dbReference type="PATRIC" id="fig|1095733.3.peg.375"/>
<evidence type="ECO:0000313" key="9">
    <source>
        <dbReference type="Proteomes" id="UP000003357"/>
    </source>
</evidence>
<dbReference type="InterPro" id="IPR019931">
    <property type="entry name" value="LPXTG_anchor"/>
</dbReference>